<sequence length="466" mass="50938">MTTKAQLLSTLDSLVNQRVTVPTNPYGGQCVALIDNVLQYQGLFSLDFSYLNAIDGLERAASLGLKVTPFNGSNNPPVGSVCVTNCLPYHQFGHILFVVSENPDGTVTTIEQNIDGNADALYNGGWTRKVTRNLDSAGNFSYIDWNAPTQQMVGWFELPFDNSEIEQGGLGKGDYFIDVSAYQAGDLTGICQASGTNNTIIKATEGIGWISPVATQQTNTSNCIGYYHFARFGGDVATAQAEANHFISNLPSRPRYLVCDYEDGASGDKQANTNAVLAFMDVCKVNGFEPIYYSYKPYTLANVYVEQITARYPNSLWIAAYPDYEVRPEPYWGVYPNMEHTCWWQFTSTGLSGGLDKNVVIIGSETKKKEEEEEDMNFVVRSTSGNQGYVGIVNGRVFGIGDMGTVDELRSNGAKHLTLNDDDFTRFLDSQSRDSAEVSKAIGEASASVVKAIEERGNATQGQTGK</sequence>
<dbReference type="Proteomes" id="UP001172310">
    <property type="component" value="Unassembled WGS sequence"/>
</dbReference>
<evidence type="ECO:0000256" key="3">
    <source>
        <dbReference type="ARBA" id="ARBA00023295"/>
    </source>
</evidence>
<dbReference type="GO" id="GO:0016998">
    <property type="term" value="P:cell wall macromolecule catabolic process"/>
    <property type="evidence" value="ECO:0007669"/>
    <property type="project" value="InterPro"/>
</dbReference>
<keyword evidence="2" id="KW-0378">Hydrolase</keyword>
<gene>
    <name evidence="5" type="ORF">QY913_05200</name>
</gene>
<comment type="caution">
    <text evidence="5">The sequence shown here is derived from an EMBL/GenBank/DDBJ whole genome shotgun (WGS) entry which is preliminary data.</text>
</comment>
<comment type="similarity">
    <text evidence="1">Belongs to the glycosyl hydrolase 25 family.</text>
</comment>
<reference evidence="5" key="1">
    <citation type="submission" date="2023-07" db="EMBL/GenBank/DDBJ databases">
        <title>SVep1, a Temperate Phage of Human Oral Commensal Streptococcus vestibularis.</title>
        <authorList>
            <person name="Wu M."/>
            <person name="Zhu Y."/>
            <person name="Li Y."/>
        </authorList>
    </citation>
    <scope>NUCLEOTIDE SEQUENCE</scope>
    <source>
        <strain evidence="5">SVE8</strain>
    </source>
</reference>
<name>A0AAW7QHW4_STRVE</name>
<dbReference type="GO" id="GO:0009253">
    <property type="term" value="P:peptidoglycan catabolic process"/>
    <property type="evidence" value="ECO:0007669"/>
    <property type="project" value="InterPro"/>
</dbReference>
<dbReference type="InterPro" id="IPR018077">
    <property type="entry name" value="Glyco_hydro_fam25_subgr"/>
</dbReference>
<evidence type="ECO:0000256" key="1">
    <source>
        <dbReference type="ARBA" id="ARBA00010646"/>
    </source>
</evidence>
<dbReference type="GO" id="GO:0003796">
    <property type="term" value="F:lysozyme activity"/>
    <property type="evidence" value="ECO:0007669"/>
    <property type="project" value="InterPro"/>
</dbReference>
<dbReference type="InterPro" id="IPR017853">
    <property type="entry name" value="GH"/>
</dbReference>
<dbReference type="RefSeq" id="WP_301382238.1">
    <property type="nucleotide sequence ID" value="NZ_JAUJGC010000022.1"/>
</dbReference>
<dbReference type="Pfam" id="PF05257">
    <property type="entry name" value="CHAP"/>
    <property type="match status" value="1"/>
</dbReference>
<dbReference type="Gene3D" id="3.20.20.80">
    <property type="entry name" value="Glycosidases"/>
    <property type="match status" value="1"/>
</dbReference>
<dbReference type="Pfam" id="PF01183">
    <property type="entry name" value="Glyco_hydro_25"/>
    <property type="match status" value="1"/>
</dbReference>
<dbReference type="SMART" id="SM00641">
    <property type="entry name" value="Glyco_25"/>
    <property type="match status" value="1"/>
</dbReference>
<organism evidence="5 6">
    <name type="scientific">Streptococcus vestibularis</name>
    <dbReference type="NCBI Taxonomy" id="1343"/>
    <lineage>
        <taxon>Bacteria</taxon>
        <taxon>Bacillati</taxon>
        <taxon>Bacillota</taxon>
        <taxon>Bacilli</taxon>
        <taxon>Lactobacillales</taxon>
        <taxon>Streptococcaceae</taxon>
        <taxon>Streptococcus</taxon>
    </lineage>
</organism>
<proteinExistence type="inferred from homology"/>
<dbReference type="SUPFAM" id="SSF54001">
    <property type="entry name" value="Cysteine proteinases"/>
    <property type="match status" value="1"/>
</dbReference>
<evidence type="ECO:0000313" key="5">
    <source>
        <dbReference type="EMBL" id="MDN5269534.1"/>
    </source>
</evidence>
<dbReference type="InterPro" id="IPR007921">
    <property type="entry name" value="CHAP_dom"/>
</dbReference>
<dbReference type="AlphaFoldDB" id="A0AAW7QHW4"/>
<dbReference type="SUPFAM" id="SSF51445">
    <property type="entry name" value="(Trans)glycosidases"/>
    <property type="match status" value="1"/>
</dbReference>
<dbReference type="EMBL" id="JAUJGC010000022">
    <property type="protein sequence ID" value="MDN5269534.1"/>
    <property type="molecule type" value="Genomic_DNA"/>
</dbReference>
<feature type="domain" description="Peptidase C51" evidence="4">
    <location>
        <begin position="5"/>
        <end position="144"/>
    </location>
</feature>
<dbReference type="InterPro" id="IPR038765">
    <property type="entry name" value="Papain-like_cys_pep_sf"/>
</dbReference>
<evidence type="ECO:0000313" key="6">
    <source>
        <dbReference type="Proteomes" id="UP001172310"/>
    </source>
</evidence>
<protein>
    <submittedName>
        <fullName evidence="5">GH25 family lysozyme</fullName>
    </submittedName>
</protein>
<evidence type="ECO:0000256" key="2">
    <source>
        <dbReference type="ARBA" id="ARBA00022801"/>
    </source>
</evidence>
<keyword evidence="3" id="KW-0326">Glycosidase</keyword>
<dbReference type="InterPro" id="IPR002053">
    <property type="entry name" value="Glyco_hydro_25"/>
</dbReference>
<dbReference type="PROSITE" id="PS51904">
    <property type="entry name" value="GLYCOSYL_HYDROL_F25_2"/>
    <property type="match status" value="1"/>
</dbReference>
<accession>A0AAW7QHW4</accession>
<evidence type="ECO:0000259" key="4">
    <source>
        <dbReference type="PROSITE" id="PS50911"/>
    </source>
</evidence>
<dbReference type="Gene3D" id="3.90.1720.10">
    <property type="entry name" value="endopeptidase domain like (from Nostoc punctiforme)"/>
    <property type="match status" value="1"/>
</dbReference>
<dbReference type="PROSITE" id="PS50911">
    <property type="entry name" value="CHAP"/>
    <property type="match status" value="1"/>
</dbReference>